<protein>
    <submittedName>
        <fullName evidence="2">Uncharacterized protein</fullName>
    </submittedName>
</protein>
<dbReference type="PROSITE" id="PS50005">
    <property type="entry name" value="TPR"/>
    <property type="match status" value="1"/>
</dbReference>
<keyword evidence="1" id="KW-0802">TPR repeat</keyword>
<evidence type="ECO:0000313" key="2">
    <source>
        <dbReference type="EMBL" id="RXE59580.1"/>
    </source>
</evidence>
<feature type="repeat" description="TPR" evidence="1">
    <location>
        <begin position="28"/>
        <end position="61"/>
    </location>
</feature>
<dbReference type="OrthoDB" id="2082152at2"/>
<organism evidence="2 3">
    <name type="scientific">Acetivibrio mesophilus</name>
    <dbReference type="NCBI Taxonomy" id="2487273"/>
    <lineage>
        <taxon>Bacteria</taxon>
        <taxon>Bacillati</taxon>
        <taxon>Bacillota</taxon>
        <taxon>Clostridia</taxon>
        <taxon>Eubacteriales</taxon>
        <taxon>Oscillospiraceae</taxon>
        <taxon>Acetivibrio</taxon>
    </lineage>
</organism>
<reference evidence="3" key="1">
    <citation type="submission" date="2018-11" db="EMBL/GenBank/DDBJ databases">
        <title>Genome sequencing of a novel mesophilic and cellulolytic organism within the genus Hungateiclostridium.</title>
        <authorList>
            <person name="Rettenmaier R."/>
            <person name="Liebl W."/>
            <person name="Zverlov V."/>
        </authorList>
    </citation>
    <scope>NUCLEOTIDE SEQUENCE [LARGE SCALE GENOMIC DNA]</scope>
    <source>
        <strain evidence="3">N2K1</strain>
    </source>
</reference>
<dbReference type="RefSeq" id="WP_069194152.1">
    <property type="nucleotide sequence ID" value="NZ_RLII01000005.1"/>
</dbReference>
<evidence type="ECO:0000313" key="3">
    <source>
        <dbReference type="Proteomes" id="UP000289166"/>
    </source>
</evidence>
<dbReference type="Proteomes" id="UP000289166">
    <property type="component" value="Unassembled WGS sequence"/>
</dbReference>
<accession>A0A4Q0I5G7</accession>
<proteinExistence type="predicted"/>
<sequence length="321" mass="38152">MKKKLDKNKIDIRILKYEEYVKKHPKKAYGYYCLGNLHMMIGRYKLAEDYFKKSLAVDGNYTLSIIGMIEAYVFRRKFMKAVYLFSKNRQKIIDKYIYRVKLVRGVSSFYSKTDLFRTETKGLFSVFFLKYSMYYIKKLVNSESNNIVLKLILCMYYLNSGEKSFYIVQLFKTCIYWDGLEDTFRWALIKQLSEMGEKLYYDINIARKFTTVPDANCSDEYVDMIFSSALDKGNSSWIAGIYDTAGKYNKNISPRLMWRYVQWSRENSFYDPSVYDCCKKLMKMGWMDNVIANTMLKFKEKNAVKLGNEAERALRLFGYMK</sequence>
<dbReference type="Gene3D" id="1.25.40.10">
    <property type="entry name" value="Tetratricopeptide repeat domain"/>
    <property type="match status" value="1"/>
</dbReference>
<dbReference type="InterPro" id="IPR011990">
    <property type="entry name" value="TPR-like_helical_dom_sf"/>
</dbReference>
<dbReference type="EMBL" id="RLII01000005">
    <property type="protein sequence ID" value="RXE59580.1"/>
    <property type="molecule type" value="Genomic_DNA"/>
</dbReference>
<evidence type="ECO:0000256" key="1">
    <source>
        <dbReference type="PROSITE-ProRule" id="PRU00339"/>
    </source>
</evidence>
<gene>
    <name evidence="2" type="ORF">EFD62_06420</name>
</gene>
<dbReference type="InterPro" id="IPR019734">
    <property type="entry name" value="TPR_rpt"/>
</dbReference>
<comment type="caution">
    <text evidence="2">The sequence shown here is derived from an EMBL/GenBank/DDBJ whole genome shotgun (WGS) entry which is preliminary data.</text>
</comment>
<dbReference type="SUPFAM" id="SSF48452">
    <property type="entry name" value="TPR-like"/>
    <property type="match status" value="1"/>
</dbReference>
<dbReference type="SMART" id="SM00028">
    <property type="entry name" value="TPR"/>
    <property type="match status" value="1"/>
</dbReference>
<name>A0A4Q0I5G7_9FIRM</name>
<dbReference type="AlphaFoldDB" id="A0A4Q0I5G7"/>
<keyword evidence="3" id="KW-1185">Reference proteome</keyword>